<organism evidence="9 10">
    <name type="scientific">Amylocarpus encephaloides</name>
    <dbReference type="NCBI Taxonomy" id="45428"/>
    <lineage>
        <taxon>Eukaryota</taxon>
        <taxon>Fungi</taxon>
        <taxon>Dikarya</taxon>
        <taxon>Ascomycota</taxon>
        <taxon>Pezizomycotina</taxon>
        <taxon>Leotiomycetes</taxon>
        <taxon>Helotiales</taxon>
        <taxon>Helotiales incertae sedis</taxon>
        <taxon>Amylocarpus</taxon>
    </lineage>
</organism>
<gene>
    <name evidence="9" type="ORF">BJ875DRAFT_541323</name>
</gene>
<evidence type="ECO:0000259" key="8">
    <source>
        <dbReference type="PROSITE" id="PS50048"/>
    </source>
</evidence>
<protein>
    <recommendedName>
        <fullName evidence="8">Zn(2)-C6 fungal-type domain-containing protein</fullName>
    </recommendedName>
</protein>
<dbReference type="Proteomes" id="UP000824998">
    <property type="component" value="Unassembled WGS sequence"/>
</dbReference>
<dbReference type="SUPFAM" id="SSF57701">
    <property type="entry name" value="Zn2/Cys6 DNA-binding domain"/>
    <property type="match status" value="1"/>
</dbReference>
<dbReference type="InterPro" id="IPR052360">
    <property type="entry name" value="Transcr_Regulatory_Proteins"/>
</dbReference>
<dbReference type="EMBL" id="MU251408">
    <property type="protein sequence ID" value="KAG9236377.1"/>
    <property type="molecule type" value="Genomic_DNA"/>
</dbReference>
<comment type="caution">
    <text evidence="9">The sequence shown here is derived from an EMBL/GenBank/DDBJ whole genome shotgun (WGS) entry which is preliminary data.</text>
</comment>
<keyword evidence="6" id="KW-0539">Nucleus</keyword>
<keyword evidence="4" id="KW-0238">DNA-binding</keyword>
<keyword evidence="3" id="KW-0805">Transcription regulation</keyword>
<evidence type="ECO:0000256" key="6">
    <source>
        <dbReference type="ARBA" id="ARBA00023242"/>
    </source>
</evidence>
<evidence type="ECO:0000313" key="10">
    <source>
        <dbReference type="Proteomes" id="UP000824998"/>
    </source>
</evidence>
<dbReference type="GO" id="GO:0003677">
    <property type="term" value="F:DNA binding"/>
    <property type="evidence" value="ECO:0007669"/>
    <property type="project" value="UniProtKB-KW"/>
</dbReference>
<evidence type="ECO:0000256" key="4">
    <source>
        <dbReference type="ARBA" id="ARBA00023125"/>
    </source>
</evidence>
<dbReference type="GO" id="GO:0000981">
    <property type="term" value="F:DNA-binding transcription factor activity, RNA polymerase II-specific"/>
    <property type="evidence" value="ECO:0007669"/>
    <property type="project" value="InterPro"/>
</dbReference>
<accession>A0A9P7YMR4</accession>
<evidence type="ECO:0000256" key="1">
    <source>
        <dbReference type="ARBA" id="ARBA00022723"/>
    </source>
</evidence>
<dbReference type="PROSITE" id="PS50048">
    <property type="entry name" value="ZN2_CY6_FUNGAL_2"/>
    <property type="match status" value="1"/>
</dbReference>
<reference evidence="9" key="1">
    <citation type="journal article" date="2021" name="IMA Fungus">
        <title>Genomic characterization of three marine fungi, including Emericellopsis atlantica sp. nov. with signatures of a generalist lifestyle and marine biomass degradation.</title>
        <authorList>
            <person name="Hagestad O.C."/>
            <person name="Hou L."/>
            <person name="Andersen J.H."/>
            <person name="Hansen E.H."/>
            <person name="Altermark B."/>
            <person name="Li C."/>
            <person name="Kuhnert E."/>
            <person name="Cox R.J."/>
            <person name="Crous P.W."/>
            <person name="Spatafora J.W."/>
            <person name="Lail K."/>
            <person name="Amirebrahimi M."/>
            <person name="Lipzen A."/>
            <person name="Pangilinan J."/>
            <person name="Andreopoulos W."/>
            <person name="Hayes R.D."/>
            <person name="Ng V."/>
            <person name="Grigoriev I.V."/>
            <person name="Jackson S.A."/>
            <person name="Sutton T.D.S."/>
            <person name="Dobson A.D.W."/>
            <person name="Rama T."/>
        </authorList>
    </citation>
    <scope>NUCLEOTIDE SEQUENCE</scope>
    <source>
        <strain evidence="9">TRa018bII</strain>
    </source>
</reference>
<dbReference type="GO" id="GO:0008270">
    <property type="term" value="F:zinc ion binding"/>
    <property type="evidence" value="ECO:0007669"/>
    <property type="project" value="InterPro"/>
</dbReference>
<dbReference type="InterPro" id="IPR021858">
    <property type="entry name" value="Fun_TF"/>
</dbReference>
<dbReference type="OrthoDB" id="2593732at2759"/>
<feature type="region of interest" description="Disordered" evidence="7">
    <location>
        <begin position="48"/>
        <end position="80"/>
    </location>
</feature>
<keyword evidence="1" id="KW-0479">Metal-binding</keyword>
<dbReference type="Gene3D" id="4.10.240.10">
    <property type="entry name" value="Zn(2)-C6 fungal-type DNA-binding domain"/>
    <property type="match status" value="1"/>
</dbReference>
<dbReference type="Pfam" id="PF00172">
    <property type="entry name" value="Zn_clus"/>
    <property type="match status" value="1"/>
</dbReference>
<dbReference type="InterPro" id="IPR036864">
    <property type="entry name" value="Zn2-C6_fun-type_DNA-bd_sf"/>
</dbReference>
<feature type="domain" description="Zn(2)-C6 fungal-type" evidence="8">
    <location>
        <begin position="19"/>
        <end position="47"/>
    </location>
</feature>
<keyword evidence="5" id="KW-0804">Transcription</keyword>
<keyword evidence="2" id="KW-0862">Zinc</keyword>
<evidence type="ECO:0000313" key="9">
    <source>
        <dbReference type="EMBL" id="KAG9236377.1"/>
    </source>
</evidence>
<evidence type="ECO:0000256" key="5">
    <source>
        <dbReference type="ARBA" id="ARBA00023163"/>
    </source>
</evidence>
<dbReference type="SMART" id="SM00066">
    <property type="entry name" value="GAL4"/>
    <property type="match status" value="1"/>
</dbReference>
<sequence>MKPKSGNRFRVCGTPSKTGCITCKIRRVKCGEEHPFCKRCTSTGRKCDGYAPPKSPDRSSRKTTPRALSRGPSATPEESEPMEQQFIYIFRTSTAPKLPGHFSPKFWEQRVYHASNIEPSIRHAIIAIAAIHQDYVNWQQNQVVDPSIQPFAFRQYTKAIGHLHQLMSTQTEQLDLTLIACICFITFDCLLGNHESAIIHLRSGLKILEDIRSRMSPGSTRIHEWESEFAPVLLSLGTQAASFVNPNHDVDRSELWLSLRSVGSRNIMPIFHSLEDARYALDSIAANITVERNTAAAQPPILNLYPMNPRDNERTRQISSIHAWSKAMDDFLLESAIGDPLTINRTNLGGSLLKLHSLIYHIVVQTPLNSTGIFQEVLVHCEYLVNSRLMSGYEGEDLSFTPEMGVIAPLFFTVLRAPDTSVQQRALDLLSRAHGREGMWDTQDALRIAGEALEAAGYEDWTAQSPITSTFPPQPEGRLRSESMDRMVWPFGERWEIPVSSTHTTPQLEYAAPYTSSSTHTTPHSATEPTFSQMPILPHMKAEPAFASSANTTPQMGSEPAFSRMPIPPQVKVDSGYTSSPNVAPPMANNMEFPGLLQPNYDWASFD</sequence>
<dbReference type="PANTHER" id="PTHR36206">
    <property type="entry name" value="ASPERCRYPTIN BIOSYNTHESIS CLUSTER-SPECIFIC TRANSCRIPTION REGULATOR ATNN-RELATED"/>
    <property type="match status" value="1"/>
</dbReference>
<proteinExistence type="predicted"/>
<evidence type="ECO:0000256" key="7">
    <source>
        <dbReference type="SAM" id="MobiDB-lite"/>
    </source>
</evidence>
<dbReference type="PANTHER" id="PTHR36206:SF12">
    <property type="entry name" value="ASPERCRYPTIN BIOSYNTHESIS CLUSTER-SPECIFIC TRANSCRIPTION REGULATOR ATNN-RELATED"/>
    <property type="match status" value="1"/>
</dbReference>
<dbReference type="Pfam" id="PF11951">
    <property type="entry name" value="Fungal_trans_2"/>
    <property type="match status" value="1"/>
</dbReference>
<dbReference type="CDD" id="cd00067">
    <property type="entry name" value="GAL4"/>
    <property type="match status" value="1"/>
</dbReference>
<evidence type="ECO:0000256" key="2">
    <source>
        <dbReference type="ARBA" id="ARBA00022833"/>
    </source>
</evidence>
<dbReference type="InterPro" id="IPR001138">
    <property type="entry name" value="Zn2Cys6_DnaBD"/>
</dbReference>
<dbReference type="PROSITE" id="PS00463">
    <property type="entry name" value="ZN2_CY6_FUNGAL_1"/>
    <property type="match status" value="1"/>
</dbReference>
<dbReference type="AlphaFoldDB" id="A0A9P7YMR4"/>
<evidence type="ECO:0000256" key="3">
    <source>
        <dbReference type="ARBA" id="ARBA00023015"/>
    </source>
</evidence>
<keyword evidence="10" id="KW-1185">Reference proteome</keyword>
<name>A0A9P7YMR4_9HELO</name>